<dbReference type="AlphaFoldDB" id="A0A850ETM4"/>
<proteinExistence type="predicted"/>
<feature type="DNA-binding region" description="H-T-H motif" evidence="4">
    <location>
        <begin position="40"/>
        <end position="59"/>
    </location>
</feature>
<feature type="domain" description="HTH tetR-type" evidence="5">
    <location>
        <begin position="17"/>
        <end position="77"/>
    </location>
</feature>
<dbReference type="PROSITE" id="PS50977">
    <property type="entry name" value="HTH_TETR_2"/>
    <property type="match status" value="1"/>
</dbReference>
<gene>
    <name evidence="6" type="ORF">HPT30_26575</name>
</gene>
<evidence type="ECO:0000256" key="2">
    <source>
        <dbReference type="ARBA" id="ARBA00023125"/>
    </source>
</evidence>
<evidence type="ECO:0000256" key="3">
    <source>
        <dbReference type="ARBA" id="ARBA00023163"/>
    </source>
</evidence>
<accession>A0A850ETM4</accession>
<dbReference type="SUPFAM" id="SSF46689">
    <property type="entry name" value="Homeodomain-like"/>
    <property type="match status" value="1"/>
</dbReference>
<keyword evidence="1" id="KW-0805">Transcription regulation</keyword>
<name>A0A850ETM4_9BACL</name>
<keyword evidence="3" id="KW-0804">Transcription</keyword>
<dbReference type="RefSeq" id="WP_175374286.1">
    <property type="nucleotide sequence ID" value="NZ_JABWCS010000220.1"/>
</dbReference>
<reference evidence="6" key="1">
    <citation type="submission" date="2020-06" db="EMBL/GenBank/DDBJ databases">
        <title>Paenibacillus sp. nov., isolated from soil.</title>
        <authorList>
            <person name="Seo Y.L."/>
        </authorList>
    </citation>
    <scope>NUCLEOTIDE SEQUENCE [LARGE SCALE GENOMIC DNA]</scope>
    <source>
        <strain evidence="6">JW14</strain>
    </source>
</reference>
<organism evidence="6 7">
    <name type="scientific">Paenibacillus agri</name>
    <dbReference type="NCBI Taxonomy" id="2744309"/>
    <lineage>
        <taxon>Bacteria</taxon>
        <taxon>Bacillati</taxon>
        <taxon>Bacillota</taxon>
        <taxon>Bacilli</taxon>
        <taxon>Bacillales</taxon>
        <taxon>Paenibacillaceae</taxon>
        <taxon>Paenibacillus</taxon>
    </lineage>
</organism>
<dbReference type="Gene3D" id="1.10.357.10">
    <property type="entry name" value="Tetracycline Repressor, domain 2"/>
    <property type="match status" value="1"/>
</dbReference>
<dbReference type="GO" id="GO:0000976">
    <property type="term" value="F:transcription cis-regulatory region binding"/>
    <property type="evidence" value="ECO:0007669"/>
    <property type="project" value="TreeGrafter"/>
</dbReference>
<dbReference type="PANTHER" id="PTHR30055:SF234">
    <property type="entry name" value="HTH-TYPE TRANSCRIPTIONAL REGULATOR BETI"/>
    <property type="match status" value="1"/>
</dbReference>
<evidence type="ECO:0000256" key="1">
    <source>
        <dbReference type="ARBA" id="ARBA00023015"/>
    </source>
</evidence>
<dbReference type="Gene3D" id="1.10.10.60">
    <property type="entry name" value="Homeodomain-like"/>
    <property type="match status" value="1"/>
</dbReference>
<dbReference type="InterPro" id="IPR001647">
    <property type="entry name" value="HTH_TetR"/>
</dbReference>
<evidence type="ECO:0000313" key="6">
    <source>
        <dbReference type="EMBL" id="NUU63926.1"/>
    </source>
</evidence>
<keyword evidence="7" id="KW-1185">Reference proteome</keyword>
<dbReference type="InterPro" id="IPR009057">
    <property type="entry name" value="Homeodomain-like_sf"/>
</dbReference>
<dbReference type="Proteomes" id="UP000564806">
    <property type="component" value="Unassembled WGS sequence"/>
</dbReference>
<dbReference type="InterPro" id="IPR050109">
    <property type="entry name" value="HTH-type_TetR-like_transc_reg"/>
</dbReference>
<dbReference type="Pfam" id="PF00440">
    <property type="entry name" value="TetR_N"/>
    <property type="match status" value="1"/>
</dbReference>
<dbReference type="PANTHER" id="PTHR30055">
    <property type="entry name" value="HTH-TYPE TRANSCRIPTIONAL REGULATOR RUTR"/>
    <property type="match status" value="1"/>
</dbReference>
<dbReference type="InterPro" id="IPR041347">
    <property type="entry name" value="MftR_C"/>
</dbReference>
<dbReference type="EMBL" id="JABWCS010000220">
    <property type="protein sequence ID" value="NUU63926.1"/>
    <property type="molecule type" value="Genomic_DNA"/>
</dbReference>
<dbReference type="PRINTS" id="PR00455">
    <property type="entry name" value="HTHTETR"/>
</dbReference>
<protein>
    <submittedName>
        <fullName evidence="6">TetR family transcriptional regulator</fullName>
    </submittedName>
</protein>
<sequence length="200" mass="22490">MPETAKQKIGLRERKKAKTMASVQMHALRLFQEKGYHATTVEQIAEAAEISPSTFFRYFATKEDVVLTDNYDPLLVDAFDNQSPELSPLQAVRNAMISGITEITDEEWETTRQRNQLIMAVPELRAAAMNNLTQMMHLLTQMVAKRLGRSSDDPAIRTFGGVIVGVNISLMDYSAEVTRLEFAKLLEEALEVVEKGLIIE</sequence>
<dbReference type="Pfam" id="PF17754">
    <property type="entry name" value="TetR_C_14"/>
    <property type="match status" value="1"/>
</dbReference>
<evidence type="ECO:0000256" key="4">
    <source>
        <dbReference type="PROSITE-ProRule" id="PRU00335"/>
    </source>
</evidence>
<evidence type="ECO:0000313" key="7">
    <source>
        <dbReference type="Proteomes" id="UP000564806"/>
    </source>
</evidence>
<keyword evidence="2 4" id="KW-0238">DNA-binding</keyword>
<dbReference type="GO" id="GO:0003700">
    <property type="term" value="F:DNA-binding transcription factor activity"/>
    <property type="evidence" value="ECO:0007669"/>
    <property type="project" value="TreeGrafter"/>
</dbReference>
<evidence type="ECO:0000259" key="5">
    <source>
        <dbReference type="PROSITE" id="PS50977"/>
    </source>
</evidence>
<comment type="caution">
    <text evidence="6">The sequence shown here is derived from an EMBL/GenBank/DDBJ whole genome shotgun (WGS) entry which is preliminary data.</text>
</comment>